<evidence type="ECO:0000313" key="2">
    <source>
        <dbReference type="EMBL" id="WNY50833.1"/>
    </source>
</evidence>
<dbReference type="Gene3D" id="2.30.110.10">
    <property type="entry name" value="Electron Transport, Fmn-binding Protein, Chain A"/>
    <property type="match status" value="1"/>
</dbReference>
<dbReference type="SUPFAM" id="SSF50475">
    <property type="entry name" value="FMN-binding split barrel"/>
    <property type="match status" value="1"/>
</dbReference>
<evidence type="ECO:0000259" key="1">
    <source>
        <dbReference type="Pfam" id="PF01243"/>
    </source>
</evidence>
<protein>
    <submittedName>
        <fullName evidence="2">Pyridoxamine 5'-phosphate oxidase family protein</fullName>
    </submittedName>
</protein>
<gene>
    <name evidence="2" type="ORF">PW252_09705</name>
</gene>
<reference evidence="2" key="1">
    <citation type="submission" date="2023-02" db="EMBL/GenBank/DDBJ databases">
        <title>Streptococcus sp. Genome Sequencing and Assembly.</title>
        <authorList>
            <person name="Shore S.M."/>
            <person name="Nicholson T.L."/>
        </authorList>
    </citation>
    <scope>NUCLEOTIDE SEQUENCE</scope>
    <source>
        <strain evidence="2">29887</strain>
    </source>
</reference>
<dbReference type="AlphaFoldDB" id="A0AA96VKH0"/>
<dbReference type="InterPro" id="IPR012349">
    <property type="entry name" value="Split_barrel_FMN-bd"/>
</dbReference>
<accession>A0AA96VKH0</accession>
<dbReference type="RefSeq" id="WP_248051461.1">
    <property type="nucleotide sequence ID" value="NZ_CP118735.1"/>
</dbReference>
<sequence length="150" mass="17191">MEFKQIMEILEGMKVGIFATVDQTGAPHARPIHITAATEEGVFFMTGSETHFYHQLMGDERLAVTALSEEDYLIQVIRIEGKARPASQELLEKVFADNPYVQHVYKDEESRKTMQIFQLYEGKGFYHSLTQGHKYVFQIGEGQSKEMRAI</sequence>
<feature type="domain" description="Pyridoxamine 5'-phosphate oxidase N-terminal" evidence="1">
    <location>
        <begin position="4"/>
        <end position="107"/>
    </location>
</feature>
<dbReference type="EMBL" id="CP118735">
    <property type="protein sequence ID" value="WNY50833.1"/>
    <property type="molecule type" value="Genomic_DNA"/>
</dbReference>
<proteinExistence type="predicted"/>
<name>A0AA96VKH0_9STRE</name>
<dbReference type="KEGG" id="sins:PW252_09705"/>
<dbReference type="InterPro" id="IPR011576">
    <property type="entry name" value="Pyridox_Oxase_N"/>
</dbReference>
<dbReference type="Pfam" id="PF01243">
    <property type="entry name" value="PNPOx_N"/>
    <property type="match status" value="1"/>
</dbReference>
<organism evidence="2">
    <name type="scientific">Streptococcus iners</name>
    <dbReference type="NCBI Taxonomy" id="3028084"/>
    <lineage>
        <taxon>Bacteria</taxon>
        <taxon>Bacillati</taxon>
        <taxon>Bacillota</taxon>
        <taxon>Bacilli</taxon>
        <taxon>Lactobacillales</taxon>
        <taxon>Streptococcaceae</taxon>
        <taxon>Streptococcus</taxon>
    </lineage>
</organism>